<dbReference type="EMBL" id="QAOT01000014">
    <property type="protein sequence ID" value="PTR15380.1"/>
    <property type="molecule type" value="Genomic_DNA"/>
</dbReference>
<dbReference type="NCBIfam" id="TIGR01558">
    <property type="entry name" value="sm_term_P27"/>
    <property type="match status" value="1"/>
</dbReference>
<dbReference type="RefSeq" id="WP_015921852.1">
    <property type="nucleotide sequence ID" value="NZ_CP090021.1"/>
</dbReference>
<comment type="caution">
    <text evidence="1">The sequence shown here is derived from an EMBL/GenBank/DDBJ whole genome shotgun (WGS) entry which is preliminary data.</text>
</comment>
<protein>
    <submittedName>
        <fullName evidence="1">P27 family predicted phage terminase small subunit</fullName>
    </submittedName>
</protein>
<dbReference type="AlphaFoldDB" id="A0A2T5JZ09"/>
<evidence type="ECO:0000313" key="1">
    <source>
        <dbReference type="EMBL" id="PTR15380.1"/>
    </source>
</evidence>
<reference evidence="1 2" key="1">
    <citation type="submission" date="2018-04" db="EMBL/GenBank/DDBJ databases">
        <title>Genomic Encyclopedia of Type Strains, Phase III (KMG-III): the genomes of soil and plant-associated and newly described type strains.</title>
        <authorList>
            <person name="Whitman W."/>
        </authorList>
    </citation>
    <scope>NUCLEOTIDE SEQUENCE [LARGE SCALE GENOMIC DNA]</scope>
    <source>
        <strain evidence="1 2">KA25</strain>
    </source>
</reference>
<dbReference type="GeneID" id="67448407"/>
<keyword evidence="2" id="KW-1185">Reference proteome</keyword>
<dbReference type="Proteomes" id="UP000244060">
    <property type="component" value="Unassembled WGS sequence"/>
</dbReference>
<accession>A0A2T5JZ09</accession>
<organism evidence="1 2">
    <name type="scientific">Cereibacter azotoformans</name>
    <dbReference type="NCBI Taxonomy" id="43057"/>
    <lineage>
        <taxon>Bacteria</taxon>
        <taxon>Pseudomonadati</taxon>
        <taxon>Pseudomonadota</taxon>
        <taxon>Alphaproteobacteria</taxon>
        <taxon>Rhodobacterales</taxon>
        <taxon>Paracoccaceae</taxon>
        <taxon>Cereibacter</taxon>
    </lineage>
</organism>
<name>A0A2T5JZ09_9RHOB</name>
<dbReference type="OrthoDB" id="7843333at2"/>
<gene>
    <name evidence="1" type="ORF">C8J28_114101</name>
</gene>
<sequence>MRGQKPKVSNVIPMKGDLAAPVPEAPEWMSAEGRDVWERLAPVLVTKKRLEPAFEDPFAVYCEAVADVIRFTGDIAAFGSWYEVETRNGRQQKKRAVWGQRQDAIAVMNQLAARFGLTPVDEARVRVTGQGDLFDEILKTLDGAD</sequence>
<evidence type="ECO:0000313" key="2">
    <source>
        <dbReference type="Proteomes" id="UP000244060"/>
    </source>
</evidence>
<dbReference type="InterPro" id="IPR006448">
    <property type="entry name" value="Phage_term_ssu_P27"/>
</dbReference>
<dbReference type="Pfam" id="PF05119">
    <property type="entry name" value="Terminase_4"/>
    <property type="match status" value="1"/>
</dbReference>
<proteinExistence type="predicted"/>